<dbReference type="RefSeq" id="WP_222847145.1">
    <property type="nucleotide sequence ID" value="NZ_CAAHFG010000001.1"/>
</dbReference>
<gene>
    <name evidence="4" type="primary">betC_47</name>
    <name evidence="4" type="ORF">PDESU_02172</name>
</gene>
<dbReference type="InterPro" id="IPR000917">
    <property type="entry name" value="Sulfatase_N"/>
</dbReference>
<dbReference type="Pfam" id="PF00884">
    <property type="entry name" value="Sulfatase"/>
    <property type="match status" value="1"/>
</dbReference>
<dbReference type="PANTHER" id="PTHR43751">
    <property type="entry name" value="SULFATASE"/>
    <property type="match status" value="1"/>
</dbReference>
<dbReference type="PANTHER" id="PTHR43751:SF1">
    <property type="entry name" value="SULFATASE ATSG-RELATED"/>
    <property type="match status" value="1"/>
</dbReference>
<dbReference type="AlphaFoldDB" id="A0A6C2U147"/>
<feature type="signal peptide" evidence="2">
    <location>
        <begin position="1"/>
        <end position="24"/>
    </location>
</feature>
<dbReference type="Gene3D" id="3.40.720.10">
    <property type="entry name" value="Alkaline Phosphatase, subunit A"/>
    <property type="match status" value="1"/>
</dbReference>
<evidence type="ECO:0000313" key="5">
    <source>
        <dbReference type="Proteomes" id="UP000366872"/>
    </source>
</evidence>
<proteinExistence type="predicted"/>
<dbReference type="InterPro" id="IPR017850">
    <property type="entry name" value="Alkaline_phosphatase_core_sf"/>
</dbReference>
<dbReference type="EMBL" id="CAAHFG010000001">
    <property type="protein sequence ID" value="VGO13615.1"/>
    <property type="molecule type" value="Genomic_DNA"/>
</dbReference>
<dbReference type="CDD" id="cd16027">
    <property type="entry name" value="SGSH"/>
    <property type="match status" value="1"/>
</dbReference>
<evidence type="ECO:0000256" key="2">
    <source>
        <dbReference type="SAM" id="SignalP"/>
    </source>
</evidence>
<protein>
    <submittedName>
        <fullName evidence="4">Choline-sulfatase</fullName>
    </submittedName>
</protein>
<sequence>MKTRSKPSISLIIIALTLVMQAYADVKQPNILFFVADDHGRADCSVFGSKDARTPKMQSLADEGMVFSNAFIASPVCGPSRCALLSGLMPARNGAEGNHVLPKRESQTMVKHLKELGYEVAAIGKVAHGDYGSLCGFDHLNTNKNGLRDSVKKYLSARNSDKPLCLIVGDRRPHVPWTKKNVYDPQKVTLPSYFIDTPETREHWARYLSDITGMDAEMAAVDQLLREHLGSDDYITMYSADHGGQWPFGKWNLYDSGANVALIVRWPGKIKAGQRTDAMVSWVDIFPTFIDLAGGPAPENIDGRSFAGVLLGKTAEHRDVIYTTHTGDKGMNVYPIRAVRTKRFKYIRNLHPEWQHSNHSDIGRKDGAGAYWHSWDEAIKKDPAAAAKLNRYFVRPATEFYDLEKDPAEQVNLAENPEYRLQIEKMSALLDEWMKAQGDKQISGSGTPYLADGPRPFDAVSKRKQSKKKQKKK</sequence>
<reference evidence="4 5" key="1">
    <citation type="submission" date="2019-04" db="EMBL/GenBank/DDBJ databases">
        <authorList>
            <person name="Van Vliet M D."/>
        </authorList>
    </citation>
    <scope>NUCLEOTIDE SEQUENCE [LARGE SCALE GENOMIC DNA]</scope>
    <source>
        <strain evidence="4 5">F1</strain>
    </source>
</reference>
<dbReference type="Proteomes" id="UP000366872">
    <property type="component" value="Unassembled WGS sequence"/>
</dbReference>
<keyword evidence="5" id="KW-1185">Reference proteome</keyword>
<dbReference type="InterPro" id="IPR052701">
    <property type="entry name" value="GAG_Ulvan_Degrading_Sulfatases"/>
</dbReference>
<feature type="region of interest" description="Disordered" evidence="1">
    <location>
        <begin position="439"/>
        <end position="473"/>
    </location>
</feature>
<feature type="compositionally biased region" description="Basic residues" evidence="1">
    <location>
        <begin position="462"/>
        <end position="473"/>
    </location>
</feature>
<accession>A0A6C2U147</accession>
<feature type="domain" description="Sulfatase N-terminal" evidence="3">
    <location>
        <begin position="29"/>
        <end position="294"/>
    </location>
</feature>
<evidence type="ECO:0000313" key="4">
    <source>
        <dbReference type="EMBL" id="VGO13615.1"/>
    </source>
</evidence>
<organism evidence="4 5">
    <name type="scientific">Pontiella desulfatans</name>
    <dbReference type="NCBI Taxonomy" id="2750659"/>
    <lineage>
        <taxon>Bacteria</taxon>
        <taxon>Pseudomonadati</taxon>
        <taxon>Kiritimatiellota</taxon>
        <taxon>Kiritimatiellia</taxon>
        <taxon>Kiritimatiellales</taxon>
        <taxon>Pontiellaceae</taxon>
        <taxon>Pontiella</taxon>
    </lineage>
</organism>
<name>A0A6C2U147_PONDE</name>
<dbReference type="SUPFAM" id="SSF53649">
    <property type="entry name" value="Alkaline phosphatase-like"/>
    <property type="match status" value="1"/>
</dbReference>
<evidence type="ECO:0000259" key="3">
    <source>
        <dbReference type="Pfam" id="PF00884"/>
    </source>
</evidence>
<keyword evidence="2" id="KW-0732">Signal</keyword>
<evidence type="ECO:0000256" key="1">
    <source>
        <dbReference type="SAM" id="MobiDB-lite"/>
    </source>
</evidence>
<feature type="chain" id="PRO_5028835564" evidence="2">
    <location>
        <begin position="25"/>
        <end position="473"/>
    </location>
</feature>